<dbReference type="STRING" id="1797197.A2Y75_08335"/>
<dbReference type="NCBIfam" id="NF004612">
    <property type="entry name" value="PRK05943.1"/>
    <property type="match status" value="1"/>
</dbReference>
<accession>A0A1F2WLM9</accession>
<dbReference type="InterPro" id="IPR029751">
    <property type="entry name" value="Ribosomal_L25_dom"/>
</dbReference>
<keyword evidence="1 5" id="KW-0699">rRNA-binding</keyword>
<reference evidence="9 10" key="1">
    <citation type="journal article" date="2016" name="Nat. Commun.">
        <title>Thousands of microbial genomes shed light on interconnected biogeochemical processes in an aquifer system.</title>
        <authorList>
            <person name="Anantharaman K."/>
            <person name="Brown C.T."/>
            <person name="Hug L.A."/>
            <person name="Sharon I."/>
            <person name="Castelle C.J."/>
            <person name="Probst A.J."/>
            <person name="Thomas B.C."/>
            <person name="Singh A."/>
            <person name="Wilkins M.J."/>
            <person name="Karaoz U."/>
            <person name="Brodie E.L."/>
            <person name="Williams K.H."/>
            <person name="Hubbard S.S."/>
            <person name="Banfield J.F."/>
        </authorList>
    </citation>
    <scope>NUCLEOTIDE SEQUENCE [LARGE SCALE GENOMIC DNA]</scope>
</reference>
<dbReference type="NCBIfam" id="TIGR00731">
    <property type="entry name" value="bL25_bact_ctc"/>
    <property type="match status" value="1"/>
</dbReference>
<dbReference type="PANTHER" id="PTHR33284">
    <property type="entry name" value="RIBOSOMAL PROTEIN L25/GLN-TRNA SYNTHETASE, ANTI-CODON-BINDING DOMAIN-CONTAINING PROTEIN"/>
    <property type="match status" value="1"/>
</dbReference>
<dbReference type="GO" id="GO:0022625">
    <property type="term" value="C:cytosolic large ribosomal subunit"/>
    <property type="evidence" value="ECO:0007669"/>
    <property type="project" value="TreeGrafter"/>
</dbReference>
<dbReference type="GO" id="GO:0003735">
    <property type="term" value="F:structural constituent of ribosome"/>
    <property type="evidence" value="ECO:0007669"/>
    <property type="project" value="InterPro"/>
</dbReference>
<evidence type="ECO:0000256" key="6">
    <source>
        <dbReference type="SAM" id="MobiDB-lite"/>
    </source>
</evidence>
<evidence type="ECO:0000313" key="10">
    <source>
        <dbReference type="Proteomes" id="UP000177876"/>
    </source>
</evidence>
<evidence type="ECO:0000256" key="4">
    <source>
        <dbReference type="ARBA" id="ARBA00023274"/>
    </source>
</evidence>
<evidence type="ECO:0000256" key="1">
    <source>
        <dbReference type="ARBA" id="ARBA00022730"/>
    </source>
</evidence>
<dbReference type="PANTHER" id="PTHR33284:SF1">
    <property type="entry name" value="RIBOSOMAL PROTEIN L25_GLN-TRNA SYNTHETASE, ANTI-CODON-BINDING DOMAIN-CONTAINING PROTEIN"/>
    <property type="match status" value="1"/>
</dbReference>
<protein>
    <recommendedName>
        <fullName evidence="5">Large ribosomal subunit protein bL25</fullName>
    </recommendedName>
    <alternativeName>
        <fullName evidence="5">General stress protein CTC</fullName>
    </alternativeName>
</protein>
<dbReference type="Pfam" id="PF14693">
    <property type="entry name" value="Ribosomal_TL5_C"/>
    <property type="match status" value="1"/>
</dbReference>
<dbReference type="InterPro" id="IPR020930">
    <property type="entry name" value="Ribosomal_uL5_bac-type"/>
</dbReference>
<evidence type="ECO:0000256" key="2">
    <source>
        <dbReference type="ARBA" id="ARBA00022884"/>
    </source>
</evidence>
<dbReference type="GO" id="GO:0008097">
    <property type="term" value="F:5S rRNA binding"/>
    <property type="evidence" value="ECO:0007669"/>
    <property type="project" value="InterPro"/>
</dbReference>
<feature type="compositionally biased region" description="Basic and acidic residues" evidence="6">
    <location>
        <begin position="8"/>
        <end position="19"/>
    </location>
</feature>
<dbReference type="Proteomes" id="UP000177876">
    <property type="component" value="Unassembled WGS sequence"/>
</dbReference>
<comment type="similarity">
    <text evidence="5">Belongs to the bacterial ribosomal protein bL25 family. CTC subfamily.</text>
</comment>
<evidence type="ECO:0000256" key="3">
    <source>
        <dbReference type="ARBA" id="ARBA00022980"/>
    </source>
</evidence>
<dbReference type="AlphaFoldDB" id="A0A1F2WLM9"/>
<keyword evidence="2 5" id="KW-0694">RNA-binding</keyword>
<dbReference type="Pfam" id="PF01386">
    <property type="entry name" value="Ribosomal_L25p"/>
    <property type="match status" value="1"/>
</dbReference>
<feature type="domain" description="Large ribosomal subunit protein bL25 L25" evidence="7">
    <location>
        <begin position="5"/>
        <end position="95"/>
    </location>
</feature>
<dbReference type="CDD" id="cd00495">
    <property type="entry name" value="Ribosomal_L25_TL5_CTC"/>
    <property type="match status" value="1"/>
</dbReference>
<gene>
    <name evidence="5" type="primary">rplY</name>
    <name evidence="5" type="synonym">ctc</name>
    <name evidence="9" type="ORF">A2Y75_08335</name>
</gene>
<sequence>MQAQLSAESRENTGKESAKKMRREGKIPCVLYGHGFQTLLISLDTKAFKTLMRHQHGLHGLFDLTIAGNKDGKHTVVVKEIQRHPIKDEILHIDFQKIRSDESLTADVAVHFVGEPVGVKAGGTMQHYIYDVNVQCLPKDLPDFIEVDVSGLDVKENLRIQDLPVIEGVRYLNNPDEIVAGVAPKRVKEEVPGVGEEGFEEAATEEQIGGEAKPAQPEGPQEENA</sequence>
<comment type="function">
    <text evidence="5">This is one of the proteins that binds to the 5S RNA in the ribosome where it forms part of the central protuberance.</text>
</comment>
<evidence type="ECO:0000259" key="8">
    <source>
        <dbReference type="Pfam" id="PF14693"/>
    </source>
</evidence>
<dbReference type="InterPro" id="IPR001021">
    <property type="entry name" value="Ribosomal_bL25_long"/>
</dbReference>
<feature type="domain" description="Large ribosomal subunit protein bL25 beta" evidence="8">
    <location>
        <begin position="104"/>
        <end position="185"/>
    </location>
</feature>
<organism evidence="9 10">
    <name type="scientific">Candidatus Solincola sediminis</name>
    <dbReference type="NCBI Taxonomy" id="1797199"/>
    <lineage>
        <taxon>Bacteria</taxon>
        <taxon>Bacillati</taxon>
        <taxon>Actinomycetota</taxon>
        <taxon>Candidatus Geothermincolia</taxon>
        <taxon>Candidatus Geothermincolales</taxon>
        <taxon>Candidatus Geothermincolaceae</taxon>
        <taxon>Candidatus Solincola</taxon>
    </lineage>
</organism>
<evidence type="ECO:0000259" key="7">
    <source>
        <dbReference type="Pfam" id="PF01386"/>
    </source>
</evidence>
<evidence type="ECO:0000313" key="9">
    <source>
        <dbReference type="EMBL" id="OFW57734.1"/>
    </source>
</evidence>
<dbReference type="SUPFAM" id="SSF50715">
    <property type="entry name" value="Ribosomal protein L25-like"/>
    <property type="match status" value="1"/>
</dbReference>
<feature type="region of interest" description="Disordered" evidence="6">
    <location>
        <begin position="1"/>
        <end position="21"/>
    </location>
</feature>
<comment type="subunit">
    <text evidence="5">Part of the 50S ribosomal subunit; part of the 5S rRNA/L5/L18/L25 subcomplex. Contacts the 5S rRNA. Binds to the 5S rRNA independently of L5 and L18.</text>
</comment>
<comment type="caution">
    <text evidence="9">The sequence shown here is derived from an EMBL/GenBank/DDBJ whole genome shotgun (WGS) entry which is preliminary data.</text>
</comment>
<feature type="region of interest" description="Disordered" evidence="6">
    <location>
        <begin position="190"/>
        <end position="225"/>
    </location>
</feature>
<dbReference type="InterPro" id="IPR037121">
    <property type="entry name" value="Ribosomal_bL25_C"/>
</dbReference>
<dbReference type="InterPro" id="IPR011035">
    <property type="entry name" value="Ribosomal_bL25/Gln-tRNA_synth"/>
</dbReference>
<dbReference type="InterPro" id="IPR020056">
    <property type="entry name" value="Rbsml_bL25/Gln-tRNA_synth_N"/>
</dbReference>
<dbReference type="Gene3D" id="2.170.120.20">
    <property type="entry name" value="Ribosomal protein L25, beta domain"/>
    <property type="match status" value="1"/>
</dbReference>
<dbReference type="InterPro" id="IPR020057">
    <property type="entry name" value="Ribosomal_bL25_b-dom"/>
</dbReference>
<dbReference type="HAMAP" id="MF_01334">
    <property type="entry name" value="Ribosomal_bL25_CTC"/>
    <property type="match status" value="1"/>
</dbReference>
<keyword evidence="4 5" id="KW-0687">Ribonucleoprotein</keyword>
<proteinExistence type="inferred from homology"/>
<evidence type="ECO:0000256" key="5">
    <source>
        <dbReference type="HAMAP-Rule" id="MF_01334"/>
    </source>
</evidence>
<keyword evidence="3 5" id="KW-0689">Ribosomal protein</keyword>
<dbReference type="Gene3D" id="2.40.240.10">
    <property type="entry name" value="Ribosomal Protein L25, Chain P"/>
    <property type="match status" value="1"/>
</dbReference>
<dbReference type="EMBL" id="MELK01000030">
    <property type="protein sequence ID" value="OFW57734.1"/>
    <property type="molecule type" value="Genomic_DNA"/>
</dbReference>
<name>A0A1F2WLM9_9ACTN</name>
<dbReference type="GO" id="GO:0006412">
    <property type="term" value="P:translation"/>
    <property type="evidence" value="ECO:0007669"/>
    <property type="project" value="UniProtKB-UniRule"/>
</dbReference>